<feature type="compositionally biased region" description="Low complexity" evidence="1">
    <location>
        <begin position="215"/>
        <end position="227"/>
    </location>
</feature>
<evidence type="ECO:0000313" key="3">
    <source>
        <dbReference type="EMBL" id="CAJ0590369.1"/>
    </source>
</evidence>
<feature type="transmembrane region" description="Helical" evidence="2">
    <location>
        <begin position="20"/>
        <end position="44"/>
    </location>
</feature>
<feature type="region of interest" description="Disordered" evidence="1">
    <location>
        <begin position="60"/>
        <end position="258"/>
    </location>
</feature>
<gene>
    <name evidence="3" type="ORF">CYNAS_LOCUS2352</name>
</gene>
<keyword evidence="2" id="KW-1133">Transmembrane helix</keyword>
<keyword evidence="2" id="KW-0812">Transmembrane</keyword>
<feature type="compositionally biased region" description="Basic and acidic residues" evidence="1">
    <location>
        <begin position="171"/>
        <end position="214"/>
    </location>
</feature>
<proteinExistence type="predicted"/>
<comment type="caution">
    <text evidence="3">The sequence shown here is derived from an EMBL/GenBank/DDBJ whole genome shotgun (WGS) entry which is preliminary data.</text>
</comment>
<accession>A0AA36DPH2</accession>
<organism evidence="3 4">
    <name type="scientific">Cylicocyclus nassatus</name>
    <name type="common">Nematode worm</name>
    <dbReference type="NCBI Taxonomy" id="53992"/>
    <lineage>
        <taxon>Eukaryota</taxon>
        <taxon>Metazoa</taxon>
        <taxon>Ecdysozoa</taxon>
        <taxon>Nematoda</taxon>
        <taxon>Chromadorea</taxon>
        <taxon>Rhabditida</taxon>
        <taxon>Rhabditina</taxon>
        <taxon>Rhabditomorpha</taxon>
        <taxon>Strongyloidea</taxon>
        <taxon>Strongylidae</taxon>
        <taxon>Cylicocyclus</taxon>
    </lineage>
</organism>
<dbReference type="AlphaFoldDB" id="A0AA36DPH2"/>
<sequence length="279" mass="30380">MLVSSLMPPSFGYPEPSNYIFFQNMQNITLALLVFAVAVSAFNVRKNFGDDELLVRVTRSNSSESNEGEELKQIKKTVEVEGSGEERPLHVHDVHRLKRSANDSSSSEEEKEKKVTLETTTEGSGEIVTAQVREAREAEEESSGEAPSTTISSVAEAIIASAEKNQTEAVVVKKESSEESKEEKKVEDLSGVKRMKRAADKSSSSEEEKEKKATSESTTEGSGLLSEFSTTTPLRLERDVDIKSGESSGEAPLNATVVAEEKEGLLRNMREVEGSGADV</sequence>
<evidence type="ECO:0000256" key="2">
    <source>
        <dbReference type="SAM" id="Phobius"/>
    </source>
</evidence>
<name>A0AA36DPH2_CYLNA</name>
<feature type="compositionally biased region" description="Low complexity" evidence="1">
    <location>
        <begin position="144"/>
        <end position="163"/>
    </location>
</feature>
<protein>
    <submittedName>
        <fullName evidence="3">Uncharacterized protein</fullName>
    </submittedName>
</protein>
<dbReference type="Proteomes" id="UP001176961">
    <property type="component" value="Unassembled WGS sequence"/>
</dbReference>
<feature type="compositionally biased region" description="Basic and acidic residues" evidence="1">
    <location>
        <begin position="69"/>
        <end position="94"/>
    </location>
</feature>
<dbReference type="EMBL" id="CATQJL010000001">
    <property type="protein sequence ID" value="CAJ0590369.1"/>
    <property type="molecule type" value="Genomic_DNA"/>
</dbReference>
<feature type="compositionally biased region" description="Basic and acidic residues" evidence="1">
    <location>
        <begin position="235"/>
        <end position="244"/>
    </location>
</feature>
<keyword evidence="4" id="KW-1185">Reference proteome</keyword>
<evidence type="ECO:0000256" key="1">
    <source>
        <dbReference type="SAM" id="MobiDB-lite"/>
    </source>
</evidence>
<reference evidence="3" key="1">
    <citation type="submission" date="2023-07" db="EMBL/GenBank/DDBJ databases">
        <authorList>
            <consortium name="CYATHOMIX"/>
        </authorList>
    </citation>
    <scope>NUCLEOTIDE SEQUENCE</scope>
    <source>
        <strain evidence="3">N/A</strain>
    </source>
</reference>
<evidence type="ECO:0000313" key="4">
    <source>
        <dbReference type="Proteomes" id="UP001176961"/>
    </source>
</evidence>
<keyword evidence="2" id="KW-0472">Membrane</keyword>